<sequence>MDIDRLRVLQTIRLKGRVLPADLPASAGVDESNCATITQDFLTSGMAEEARGRLKLTTAGRERLAESLATERDTIDDRTVKDLYAQFGDFNTELKSLMTRWQLKTADTPNLHDDPDYDRAVVDDLAALDARFRSLLARLVDTAPRLGHYPRRFADALARVQAGDHSWFAKPLADSYHTVWFELHEDLIGLAGLTRLEEAAAGRAE</sequence>
<dbReference type="EMBL" id="OY726395">
    <property type="protein sequence ID" value="CAJ1584649.1"/>
    <property type="molecule type" value="Genomic_DNA"/>
</dbReference>
<proteinExistence type="predicted"/>
<dbReference type="Proteomes" id="UP001190466">
    <property type="component" value="Chromosome"/>
</dbReference>
<dbReference type="RefSeq" id="WP_316510652.1">
    <property type="nucleotide sequence ID" value="NZ_OY726395.1"/>
</dbReference>
<protein>
    <recommendedName>
        <fullName evidence="3">MarR family transcriptional regulator</fullName>
    </recommendedName>
</protein>
<name>A0ABN9P538_9MYCO</name>
<accession>A0ABN9P538</accession>
<reference evidence="1 2" key="1">
    <citation type="submission" date="2023-08" db="EMBL/GenBank/DDBJ databases">
        <authorList>
            <person name="Folkvardsen B D."/>
            <person name="Norman A."/>
        </authorList>
    </citation>
    <scope>NUCLEOTIDE SEQUENCE [LARGE SCALE GENOMIC DNA]</scope>
    <source>
        <strain evidence="1 2">Mu0050</strain>
    </source>
</reference>
<gene>
    <name evidence="1" type="ORF">MU0050_003306</name>
</gene>
<evidence type="ECO:0008006" key="3">
    <source>
        <dbReference type="Google" id="ProtNLM"/>
    </source>
</evidence>
<organism evidence="1 2">
    <name type="scientific">[Mycobacterium] wendilense</name>
    <dbReference type="NCBI Taxonomy" id="3064284"/>
    <lineage>
        <taxon>Bacteria</taxon>
        <taxon>Bacillati</taxon>
        <taxon>Actinomycetota</taxon>
        <taxon>Actinomycetes</taxon>
        <taxon>Mycobacteriales</taxon>
        <taxon>Mycobacteriaceae</taxon>
        <taxon>Mycolicibacter</taxon>
    </lineage>
</organism>
<evidence type="ECO:0000313" key="2">
    <source>
        <dbReference type="Proteomes" id="UP001190466"/>
    </source>
</evidence>
<evidence type="ECO:0000313" key="1">
    <source>
        <dbReference type="EMBL" id="CAJ1584649.1"/>
    </source>
</evidence>
<keyword evidence="2" id="KW-1185">Reference proteome</keyword>